<keyword evidence="3" id="KW-1133">Transmembrane helix</keyword>
<comment type="subcellular location">
    <subcellularLocation>
        <location evidence="1">Membrane</location>
    </subcellularLocation>
</comment>
<evidence type="ECO:0000313" key="7">
    <source>
        <dbReference type="Proteomes" id="UP000029665"/>
    </source>
</evidence>
<dbReference type="Gene3D" id="2.60.120.260">
    <property type="entry name" value="Galactose-binding domain-like"/>
    <property type="match status" value="1"/>
</dbReference>
<feature type="domain" description="SUN" evidence="5">
    <location>
        <begin position="1"/>
        <end position="151"/>
    </location>
</feature>
<dbReference type="PANTHER" id="PTHR12911">
    <property type="entry name" value="SAD1/UNC-84-LIKE PROTEIN-RELATED"/>
    <property type="match status" value="1"/>
</dbReference>
<dbReference type="GO" id="GO:0034993">
    <property type="term" value="C:meiotic nuclear membrane microtubule tethering complex"/>
    <property type="evidence" value="ECO:0007669"/>
    <property type="project" value="TreeGrafter"/>
</dbReference>
<evidence type="ECO:0000313" key="6">
    <source>
        <dbReference type="EMBL" id="CDO75080.1"/>
    </source>
</evidence>
<dbReference type="GO" id="GO:0043495">
    <property type="term" value="F:protein-membrane adaptor activity"/>
    <property type="evidence" value="ECO:0007669"/>
    <property type="project" value="TreeGrafter"/>
</dbReference>
<comment type="caution">
    <text evidence="6">The sequence shown here is derived from an EMBL/GenBank/DDBJ whole genome shotgun (WGS) entry which is preliminary data.</text>
</comment>
<proteinExistence type="predicted"/>
<dbReference type="PROSITE" id="PS51469">
    <property type="entry name" value="SUN"/>
    <property type="match status" value="1"/>
</dbReference>
<dbReference type="AlphaFoldDB" id="A0A060SL00"/>
<sequence length="153" mass="17182">MALNEDLRIGSCWSVADAHAQLAVVIPQLFYPTHVTIDHVPLETTVDIGQAPRHLRLWGLLEDPVNRDVYYGIVSTEGARSAPPISAGHQYALLADFEYNIHAQFHIQTFPIDPRIIQSHIYFGLVVLEIVDNWGSTSTCLYRVRLHGSPVRV</sequence>
<dbReference type="Proteomes" id="UP000029665">
    <property type="component" value="Unassembled WGS sequence"/>
</dbReference>
<dbReference type="EMBL" id="CCBP010000240">
    <property type="protein sequence ID" value="CDO75080.1"/>
    <property type="molecule type" value="Genomic_DNA"/>
</dbReference>
<evidence type="ECO:0000256" key="1">
    <source>
        <dbReference type="ARBA" id="ARBA00004370"/>
    </source>
</evidence>
<evidence type="ECO:0000259" key="5">
    <source>
        <dbReference type="PROSITE" id="PS51469"/>
    </source>
</evidence>
<dbReference type="InterPro" id="IPR045119">
    <property type="entry name" value="SUN1-5"/>
</dbReference>
<evidence type="ECO:0000256" key="4">
    <source>
        <dbReference type="ARBA" id="ARBA00023136"/>
    </source>
</evidence>
<keyword evidence="4" id="KW-0472">Membrane</keyword>
<dbReference type="OMA" id="HIPLVIT"/>
<dbReference type="Pfam" id="PF07738">
    <property type="entry name" value="Sad1_UNC"/>
    <property type="match status" value="2"/>
</dbReference>
<protein>
    <recommendedName>
        <fullName evidence="5">SUN domain-containing protein</fullName>
    </recommendedName>
</protein>
<dbReference type="STRING" id="5643.A0A060SL00"/>
<keyword evidence="2" id="KW-0812">Transmembrane</keyword>
<organism evidence="6 7">
    <name type="scientific">Pycnoporus cinnabarinus</name>
    <name type="common">Cinnabar-red polypore</name>
    <name type="synonym">Trametes cinnabarina</name>
    <dbReference type="NCBI Taxonomy" id="5643"/>
    <lineage>
        <taxon>Eukaryota</taxon>
        <taxon>Fungi</taxon>
        <taxon>Dikarya</taxon>
        <taxon>Basidiomycota</taxon>
        <taxon>Agaricomycotina</taxon>
        <taxon>Agaricomycetes</taxon>
        <taxon>Polyporales</taxon>
        <taxon>Polyporaceae</taxon>
        <taxon>Trametes</taxon>
    </lineage>
</organism>
<reference evidence="6" key="1">
    <citation type="submission" date="2014-01" db="EMBL/GenBank/DDBJ databases">
        <title>The genome of the white-rot fungus Pycnoporus cinnabarinus: a basidiomycete model with a versatile arsenal for lignocellulosic biomass breakdown.</title>
        <authorList>
            <person name="Levasseur A."/>
            <person name="Lomascolo A."/>
            <person name="Ruiz-Duenas F.J."/>
            <person name="Uzan E."/>
            <person name="Piumi F."/>
            <person name="Kues U."/>
            <person name="Ram A.F.J."/>
            <person name="Murat C."/>
            <person name="Haon M."/>
            <person name="Benoit I."/>
            <person name="Arfi Y."/>
            <person name="Chevret D."/>
            <person name="Drula E."/>
            <person name="Kwon M.J."/>
            <person name="Gouret P."/>
            <person name="Lesage-Meessen L."/>
            <person name="Lombard V."/>
            <person name="Mariette J."/>
            <person name="Noirot C."/>
            <person name="Park J."/>
            <person name="Patyshakuliyeva A."/>
            <person name="Wieneger R.A.B."/>
            <person name="Wosten H.A.B."/>
            <person name="Martin F."/>
            <person name="Coutinho P.M."/>
            <person name="de Vries R."/>
            <person name="Martinez A.T."/>
            <person name="Klopp C."/>
            <person name="Pontarotti P."/>
            <person name="Henrissat B."/>
            <person name="Record E."/>
        </authorList>
    </citation>
    <scope>NUCLEOTIDE SEQUENCE [LARGE SCALE GENOMIC DNA]</scope>
    <source>
        <strain evidence="6">BRFM137</strain>
    </source>
</reference>
<dbReference type="HOGENOM" id="CLU_043737_4_0_1"/>
<gene>
    <name evidence="6" type="ORF">BN946_scf185010.g5</name>
</gene>
<evidence type="ECO:0000256" key="2">
    <source>
        <dbReference type="ARBA" id="ARBA00022692"/>
    </source>
</evidence>
<evidence type="ECO:0000256" key="3">
    <source>
        <dbReference type="ARBA" id="ARBA00022989"/>
    </source>
</evidence>
<keyword evidence="7" id="KW-1185">Reference proteome</keyword>
<name>A0A060SL00_PYCCI</name>
<accession>A0A060SL00</accession>
<dbReference type="PANTHER" id="PTHR12911:SF8">
    <property type="entry name" value="KLAROID PROTEIN-RELATED"/>
    <property type="match status" value="1"/>
</dbReference>
<dbReference type="OrthoDB" id="342281at2759"/>
<dbReference type="InterPro" id="IPR012919">
    <property type="entry name" value="SUN_dom"/>
</dbReference>